<dbReference type="Gene3D" id="3.40.50.620">
    <property type="entry name" value="HUPs"/>
    <property type="match status" value="1"/>
</dbReference>
<keyword evidence="7 15" id="KW-0436">Ligase</keyword>
<name>A0AAU7DVM8_9MICO</name>
<comment type="function">
    <text evidence="13 15">Catalyzes the condensation of pantoate with beta-alanine in an ATP-dependent reaction via a pantoyl-adenylate intermediate.</text>
</comment>
<evidence type="ECO:0000256" key="9">
    <source>
        <dbReference type="ARBA" id="ARBA00022741"/>
    </source>
</evidence>
<reference evidence="16" key="1">
    <citation type="submission" date="2024-02" db="EMBL/GenBank/DDBJ databases">
        <title>Tomenella chthoni gen. nov. sp. nov., a member of the family Jonesiaceae isolated from bat guano.</title>
        <authorList>
            <person name="Miller S.L."/>
            <person name="King J."/>
            <person name="Sankaranarayanan K."/>
            <person name="Lawson P.A."/>
        </authorList>
    </citation>
    <scope>NUCLEOTIDE SEQUENCE</scope>
    <source>
        <strain evidence="16">BS-20</strain>
    </source>
</reference>
<feature type="binding site" evidence="15">
    <location>
        <begin position="153"/>
        <end position="156"/>
    </location>
    <ligand>
        <name>ATP</name>
        <dbReference type="ChEBI" id="CHEBI:30616"/>
    </ligand>
</feature>
<dbReference type="InterPro" id="IPR004821">
    <property type="entry name" value="Cyt_trans-like"/>
</dbReference>
<evidence type="ECO:0000256" key="10">
    <source>
        <dbReference type="ARBA" id="ARBA00022840"/>
    </source>
</evidence>
<dbReference type="SUPFAM" id="SSF52374">
    <property type="entry name" value="Nucleotidylyl transferase"/>
    <property type="match status" value="1"/>
</dbReference>
<dbReference type="NCBIfam" id="TIGR00125">
    <property type="entry name" value="cyt_tran_rel"/>
    <property type="match status" value="1"/>
</dbReference>
<feature type="active site" description="Proton donor" evidence="15">
    <location>
        <position position="42"/>
    </location>
</feature>
<dbReference type="CDD" id="cd00560">
    <property type="entry name" value="PanC"/>
    <property type="match status" value="1"/>
</dbReference>
<keyword evidence="6 15" id="KW-0963">Cytoplasm</keyword>
<evidence type="ECO:0000256" key="1">
    <source>
        <dbReference type="ARBA" id="ARBA00004496"/>
    </source>
</evidence>
<comment type="miscellaneous">
    <text evidence="15">The reaction proceeds by a bi uni uni bi ping pong mechanism.</text>
</comment>
<evidence type="ECO:0000256" key="14">
    <source>
        <dbReference type="ARBA" id="ARBA00077433"/>
    </source>
</evidence>
<comment type="pathway">
    <text evidence="2 15">Cofactor biosynthesis; (R)-pantothenate biosynthesis; (R)-pantothenate from (R)-pantoate and beta-alanine: step 1/1.</text>
</comment>
<dbReference type="HAMAP" id="MF_00158">
    <property type="entry name" value="PanC"/>
    <property type="match status" value="1"/>
</dbReference>
<dbReference type="AlphaFoldDB" id="A0AAU7DVM8"/>
<comment type="similarity">
    <text evidence="3 15">Belongs to the pantothenate synthetase family.</text>
</comment>
<dbReference type="EC" id="6.3.2.1" evidence="4 15"/>
<evidence type="ECO:0000256" key="15">
    <source>
        <dbReference type="HAMAP-Rule" id="MF_00158"/>
    </source>
</evidence>
<feature type="binding site" evidence="15">
    <location>
        <begin position="190"/>
        <end position="193"/>
    </location>
    <ligand>
        <name>ATP</name>
        <dbReference type="ChEBI" id="CHEBI:30616"/>
    </ligand>
</feature>
<feature type="binding site" evidence="15">
    <location>
        <position position="182"/>
    </location>
    <ligand>
        <name>ATP</name>
        <dbReference type="ChEBI" id="CHEBI:30616"/>
    </ligand>
</feature>
<dbReference type="GO" id="GO:0015940">
    <property type="term" value="P:pantothenate biosynthetic process"/>
    <property type="evidence" value="ECO:0007669"/>
    <property type="project" value="UniProtKB-UniRule"/>
</dbReference>
<comment type="subcellular location">
    <subcellularLocation>
        <location evidence="1 15">Cytoplasm</location>
    </subcellularLocation>
</comment>
<feature type="binding site" evidence="15">
    <location>
        <begin position="35"/>
        <end position="42"/>
    </location>
    <ligand>
        <name>ATP</name>
        <dbReference type="ChEBI" id="CHEBI:30616"/>
    </ligand>
</feature>
<evidence type="ECO:0000256" key="2">
    <source>
        <dbReference type="ARBA" id="ARBA00004990"/>
    </source>
</evidence>
<evidence type="ECO:0000256" key="11">
    <source>
        <dbReference type="ARBA" id="ARBA00032806"/>
    </source>
</evidence>
<evidence type="ECO:0000256" key="7">
    <source>
        <dbReference type="ARBA" id="ARBA00022598"/>
    </source>
</evidence>
<evidence type="ECO:0000256" key="8">
    <source>
        <dbReference type="ARBA" id="ARBA00022655"/>
    </source>
</evidence>
<dbReference type="Gene3D" id="3.30.1300.10">
    <property type="entry name" value="Pantoate-beta-alanine ligase, C-terminal domain"/>
    <property type="match status" value="1"/>
</dbReference>
<evidence type="ECO:0000313" key="16">
    <source>
        <dbReference type="EMBL" id="XBH21764.1"/>
    </source>
</evidence>
<dbReference type="FunFam" id="3.40.50.620:FF:000114">
    <property type="entry name" value="Pantothenate synthetase"/>
    <property type="match status" value="1"/>
</dbReference>
<dbReference type="InterPro" id="IPR014729">
    <property type="entry name" value="Rossmann-like_a/b/a_fold"/>
</dbReference>
<comment type="subunit">
    <text evidence="15">Homodimer.</text>
</comment>
<evidence type="ECO:0000256" key="13">
    <source>
        <dbReference type="ARBA" id="ARBA00055042"/>
    </source>
</evidence>
<dbReference type="InterPro" id="IPR003721">
    <property type="entry name" value="Pantoate_ligase"/>
</dbReference>
<dbReference type="NCBIfam" id="TIGR00018">
    <property type="entry name" value="panC"/>
    <property type="match status" value="1"/>
</dbReference>
<feature type="binding site" evidence="15">
    <location>
        <position position="159"/>
    </location>
    <ligand>
        <name>(R)-pantoate</name>
        <dbReference type="ChEBI" id="CHEBI:15980"/>
    </ligand>
</feature>
<dbReference type="PANTHER" id="PTHR21299">
    <property type="entry name" value="CYTIDYLATE KINASE/PANTOATE-BETA-ALANINE LIGASE"/>
    <property type="match status" value="1"/>
</dbReference>
<dbReference type="InterPro" id="IPR042176">
    <property type="entry name" value="Pantoate_ligase_C"/>
</dbReference>
<proteinExistence type="inferred from homology"/>
<organism evidence="16">
    <name type="scientific">Jonesiaceae bacterium BS-20</name>
    <dbReference type="NCBI Taxonomy" id="3120821"/>
    <lineage>
        <taxon>Bacteria</taxon>
        <taxon>Bacillati</taxon>
        <taxon>Actinomycetota</taxon>
        <taxon>Actinomycetes</taxon>
        <taxon>Micrococcales</taxon>
        <taxon>Jonesiaceae</taxon>
    </lineage>
</organism>
<evidence type="ECO:0000256" key="6">
    <source>
        <dbReference type="ARBA" id="ARBA00022490"/>
    </source>
</evidence>
<dbReference type="PANTHER" id="PTHR21299:SF1">
    <property type="entry name" value="PANTOATE--BETA-ALANINE LIGASE"/>
    <property type="match status" value="1"/>
</dbReference>
<dbReference type="GO" id="GO:0005829">
    <property type="term" value="C:cytosol"/>
    <property type="evidence" value="ECO:0007669"/>
    <property type="project" value="TreeGrafter"/>
</dbReference>
<keyword evidence="9 15" id="KW-0547">Nucleotide-binding</keyword>
<sequence>MTVSAPFLATTTAQLDRFLADNQPAKGRRAVVMTMGALHEGHLELVRAAKEAATQVIVTIFVNPLQFGPGEDYEAYPRTLEADLALLTEAGVDAVFAPSPQEMYPDTRPLVTVSAGHIGTVLEGAIRPGHFDGMLTVVLKLLNLTRPDLAFFGQKDAQQLLLIQRMVKDFNLGVKICPVPIVRQEDGLALSSRNSYLSQEERETALTLSRALTAAQLAAQRGATAGQARAVAAQVIEQIAGLTLDYLVVVDPQTIAQADEDYRGSALTLIAARVGSTRLIDNMPVEIAP</sequence>
<feature type="binding site" evidence="15">
    <location>
        <position position="66"/>
    </location>
    <ligand>
        <name>(R)-pantoate</name>
        <dbReference type="ChEBI" id="CHEBI:15980"/>
    </ligand>
</feature>
<accession>A0AAU7DVM8</accession>
<dbReference type="GO" id="GO:0004592">
    <property type="term" value="F:pantoate-beta-alanine ligase activity"/>
    <property type="evidence" value="ECO:0007669"/>
    <property type="project" value="UniProtKB-UniRule"/>
</dbReference>
<evidence type="ECO:0000256" key="12">
    <source>
        <dbReference type="ARBA" id="ARBA00048258"/>
    </source>
</evidence>
<keyword evidence="8 15" id="KW-0566">Pantothenate biosynthesis</keyword>
<feature type="binding site" evidence="15">
    <location>
        <position position="66"/>
    </location>
    <ligand>
        <name>beta-alanine</name>
        <dbReference type="ChEBI" id="CHEBI:57966"/>
    </ligand>
</feature>
<evidence type="ECO:0000256" key="5">
    <source>
        <dbReference type="ARBA" id="ARBA00014155"/>
    </source>
</evidence>
<keyword evidence="10 15" id="KW-0067">ATP-binding</keyword>
<gene>
    <name evidence="15 16" type="primary">panC</name>
    <name evidence="16" type="ORF">V5R04_00620</name>
</gene>
<dbReference type="Pfam" id="PF02569">
    <property type="entry name" value="Pantoate_ligase"/>
    <property type="match status" value="1"/>
</dbReference>
<evidence type="ECO:0000256" key="3">
    <source>
        <dbReference type="ARBA" id="ARBA00009256"/>
    </source>
</evidence>
<evidence type="ECO:0000256" key="4">
    <source>
        <dbReference type="ARBA" id="ARBA00012219"/>
    </source>
</evidence>
<protein>
    <recommendedName>
        <fullName evidence="5 15">Pantothenate synthetase</fullName>
        <shortName evidence="15">PS</shortName>
        <ecNumber evidence="4 15">6.3.2.1</ecNumber>
    </recommendedName>
    <alternativeName>
        <fullName evidence="14 15">Pantoate--beta-alanine ligase</fullName>
    </alternativeName>
    <alternativeName>
        <fullName evidence="11 15">Pantoate-activating enzyme</fullName>
    </alternativeName>
</protein>
<dbReference type="EMBL" id="CP146203">
    <property type="protein sequence ID" value="XBH21764.1"/>
    <property type="molecule type" value="Genomic_DNA"/>
</dbReference>
<comment type="catalytic activity">
    <reaction evidence="12 15">
        <text>(R)-pantoate + beta-alanine + ATP = (R)-pantothenate + AMP + diphosphate + H(+)</text>
        <dbReference type="Rhea" id="RHEA:10912"/>
        <dbReference type="ChEBI" id="CHEBI:15378"/>
        <dbReference type="ChEBI" id="CHEBI:15980"/>
        <dbReference type="ChEBI" id="CHEBI:29032"/>
        <dbReference type="ChEBI" id="CHEBI:30616"/>
        <dbReference type="ChEBI" id="CHEBI:33019"/>
        <dbReference type="ChEBI" id="CHEBI:57966"/>
        <dbReference type="ChEBI" id="CHEBI:456215"/>
        <dbReference type="EC" id="6.3.2.1"/>
    </reaction>
</comment>
<dbReference type="GO" id="GO:0005524">
    <property type="term" value="F:ATP binding"/>
    <property type="evidence" value="ECO:0007669"/>
    <property type="project" value="UniProtKB-KW"/>
</dbReference>